<accession>A0AAV4BWG5</accession>
<sequence>MKPSASTYLYPNTHTFRHKHSQRKKSTLHTADISPRQEKLSTSIRQARAVETNPSSRTTKRNQGQSTRLSVELQCSPTIEAKPLSSPIGIPSYRNNPQKNTTQIATQSGCDVNQAMIVTC</sequence>
<gene>
    <name evidence="2" type="ORF">PoB_005046800</name>
</gene>
<evidence type="ECO:0000313" key="3">
    <source>
        <dbReference type="Proteomes" id="UP000735302"/>
    </source>
</evidence>
<feature type="compositionally biased region" description="Polar residues" evidence="1">
    <location>
        <begin position="1"/>
        <end position="14"/>
    </location>
</feature>
<keyword evidence="3" id="KW-1185">Reference proteome</keyword>
<protein>
    <submittedName>
        <fullName evidence="2">Uncharacterized protein</fullName>
    </submittedName>
</protein>
<organism evidence="2 3">
    <name type="scientific">Plakobranchus ocellatus</name>
    <dbReference type="NCBI Taxonomy" id="259542"/>
    <lineage>
        <taxon>Eukaryota</taxon>
        <taxon>Metazoa</taxon>
        <taxon>Spiralia</taxon>
        <taxon>Lophotrochozoa</taxon>
        <taxon>Mollusca</taxon>
        <taxon>Gastropoda</taxon>
        <taxon>Heterobranchia</taxon>
        <taxon>Euthyneura</taxon>
        <taxon>Panpulmonata</taxon>
        <taxon>Sacoglossa</taxon>
        <taxon>Placobranchoidea</taxon>
        <taxon>Plakobranchidae</taxon>
        <taxon>Plakobranchus</taxon>
    </lineage>
</organism>
<reference evidence="2 3" key="1">
    <citation type="journal article" date="2021" name="Elife">
        <title>Chloroplast acquisition without the gene transfer in kleptoplastic sea slugs, Plakobranchus ocellatus.</title>
        <authorList>
            <person name="Maeda T."/>
            <person name="Takahashi S."/>
            <person name="Yoshida T."/>
            <person name="Shimamura S."/>
            <person name="Takaki Y."/>
            <person name="Nagai Y."/>
            <person name="Toyoda A."/>
            <person name="Suzuki Y."/>
            <person name="Arimoto A."/>
            <person name="Ishii H."/>
            <person name="Satoh N."/>
            <person name="Nishiyama T."/>
            <person name="Hasebe M."/>
            <person name="Maruyama T."/>
            <person name="Minagawa J."/>
            <person name="Obokata J."/>
            <person name="Shigenobu S."/>
        </authorList>
    </citation>
    <scope>NUCLEOTIDE SEQUENCE [LARGE SCALE GENOMIC DNA]</scope>
</reference>
<evidence type="ECO:0000313" key="2">
    <source>
        <dbReference type="EMBL" id="GFO23963.1"/>
    </source>
</evidence>
<proteinExistence type="predicted"/>
<feature type="compositionally biased region" description="Basic residues" evidence="1">
    <location>
        <begin position="15"/>
        <end position="27"/>
    </location>
</feature>
<dbReference type="AlphaFoldDB" id="A0AAV4BWG5"/>
<evidence type="ECO:0000256" key="1">
    <source>
        <dbReference type="SAM" id="MobiDB-lite"/>
    </source>
</evidence>
<feature type="compositionally biased region" description="Polar residues" evidence="1">
    <location>
        <begin position="52"/>
        <end position="70"/>
    </location>
</feature>
<feature type="region of interest" description="Disordered" evidence="1">
    <location>
        <begin position="1"/>
        <end position="70"/>
    </location>
</feature>
<name>A0AAV4BWG5_9GAST</name>
<comment type="caution">
    <text evidence="2">The sequence shown here is derived from an EMBL/GenBank/DDBJ whole genome shotgun (WGS) entry which is preliminary data.</text>
</comment>
<dbReference type="Proteomes" id="UP000735302">
    <property type="component" value="Unassembled WGS sequence"/>
</dbReference>
<dbReference type="EMBL" id="BLXT01005560">
    <property type="protein sequence ID" value="GFO23963.1"/>
    <property type="molecule type" value="Genomic_DNA"/>
</dbReference>